<dbReference type="GO" id="GO:0036064">
    <property type="term" value="C:ciliary basal body"/>
    <property type="evidence" value="ECO:0007669"/>
    <property type="project" value="TreeGrafter"/>
</dbReference>
<evidence type="ECO:0000313" key="10">
    <source>
        <dbReference type="EMBL" id="CAI8057964.1"/>
    </source>
</evidence>
<evidence type="ECO:0000256" key="9">
    <source>
        <dbReference type="ARBA" id="ARBA00045321"/>
    </source>
</evidence>
<keyword evidence="8" id="KW-0966">Cell projection</keyword>
<comment type="subcellular location">
    <subcellularLocation>
        <location evidence="1">Cytoplasm</location>
        <location evidence="1">Cytoskeleton</location>
        <location evidence="1">Cilium axoneme</location>
    </subcellularLocation>
</comment>
<keyword evidence="11" id="KW-1185">Reference proteome</keyword>
<evidence type="ECO:0000256" key="8">
    <source>
        <dbReference type="ARBA" id="ARBA00023273"/>
    </source>
</evidence>
<reference evidence="10" key="1">
    <citation type="submission" date="2023-03" db="EMBL/GenBank/DDBJ databases">
        <authorList>
            <person name="Steffen K."/>
            <person name="Cardenas P."/>
        </authorList>
    </citation>
    <scope>NUCLEOTIDE SEQUENCE</scope>
</reference>
<dbReference type="GO" id="GO:0005930">
    <property type="term" value="C:axoneme"/>
    <property type="evidence" value="ECO:0007669"/>
    <property type="project" value="UniProtKB-SubCell"/>
</dbReference>
<comment type="similarity">
    <text evidence="2">Belongs to the CFAP206 family.</text>
</comment>
<dbReference type="GO" id="GO:0003356">
    <property type="term" value="P:regulation of cilium beat frequency"/>
    <property type="evidence" value="ECO:0007669"/>
    <property type="project" value="TreeGrafter"/>
</dbReference>
<dbReference type="Proteomes" id="UP001174909">
    <property type="component" value="Unassembled WGS sequence"/>
</dbReference>
<comment type="caution">
    <text evidence="10">The sequence shown here is derived from an EMBL/GenBank/DDBJ whole genome shotgun (WGS) entry which is preliminary data.</text>
</comment>
<evidence type="ECO:0000256" key="6">
    <source>
        <dbReference type="ARBA" id="ARBA00023069"/>
    </source>
</evidence>
<evidence type="ECO:0000256" key="3">
    <source>
        <dbReference type="ARBA" id="ARBA00021602"/>
    </source>
</evidence>
<keyword evidence="4" id="KW-0963">Cytoplasm</keyword>
<protein>
    <recommendedName>
        <fullName evidence="3">Cilia- and flagella-associated protein 206</fullName>
    </recommendedName>
</protein>
<evidence type="ECO:0000256" key="5">
    <source>
        <dbReference type="ARBA" id="ARBA00022794"/>
    </source>
</evidence>
<dbReference type="PANTHER" id="PTHR21442:SF0">
    <property type="entry name" value="CILIA- AND FLAGELLA-ASSOCIATED PROTEIN 206"/>
    <property type="match status" value="1"/>
</dbReference>
<keyword evidence="7" id="KW-0206">Cytoskeleton</keyword>
<dbReference type="AlphaFoldDB" id="A0AA35U242"/>
<evidence type="ECO:0000256" key="2">
    <source>
        <dbReference type="ARBA" id="ARBA00010500"/>
    </source>
</evidence>
<dbReference type="GO" id="GO:0030030">
    <property type="term" value="P:cell projection organization"/>
    <property type="evidence" value="ECO:0007669"/>
    <property type="project" value="UniProtKB-KW"/>
</dbReference>
<dbReference type="EMBL" id="CASHTH010004484">
    <property type="protein sequence ID" value="CAI8057964.1"/>
    <property type="molecule type" value="Genomic_DNA"/>
</dbReference>
<evidence type="ECO:0000256" key="4">
    <source>
        <dbReference type="ARBA" id="ARBA00022490"/>
    </source>
</evidence>
<organism evidence="10 11">
    <name type="scientific">Geodia barretti</name>
    <name type="common">Barrett's horny sponge</name>
    <dbReference type="NCBI Taxonomy" id="519541"/>
    <lineage>
        <taxon>Eukaryota</taxon>
        <taxon>Metazoa</taxon>
        <taxon>Porifera</taxon>
        <taxon>Demospongiae</taxon>
        <taxon>Heteroscleromorpha</taxon>
        <taxon>Tetractinellida</taxon>
        <taxon>Astrophorina</taxon>
        <taxon>Geodiidae</taxon>
        <taxon>Geodia</taxon>
    </lineage>
</organism>
<evidence type="ECO:0000313" key="11">
    <source>
        <dbReference type="Proteomes" id="UP001174909"/>
    </source>
</evidence>
<evidence type="ECO:0000256" key="1">
    <source>
        <dbReference type="ARBA" id="ARBA00004430"/>
    </source>
</evidence>
<accession>A0AA35U242</accession>
<evidence type="ECO:0000256" key="7">
    <source>
        <dbReference type="ARBA" id="ARBA00023212"/>
    </source>
</evidence>
<sequence length="138" mass="15581">MHTHFSIGSASFQGGREGVLHRPVTKCDTGTQTDTHFMESNIVRSYEWNEWELRRKAIKLANLRQKVTHSVQTELSHYKRDNDTQVYLPRESACQTKRDAGTSVPRPSVYLAGLRGQGTKPTTVDLTLPVDTHNTITS</sequence>
<name>A0AA35U242_GEOBA</name>
<dbReference type="PANTHER" id="PTHR21442">
    <property type="entry name" value="CILIA- AND FLAGELLA-ASSOCIATED PROTEIN 206"/>
    <property type="match status" value="1"/>
</dbReference>
<comment type="function">
    <text evidence="9">Essential for sperm motility and is involved in the regulation of the beating frequency of motile cilia on the epithelial cells of the respiratory tract. Required for the establishment of radial spokes in sperm flagella.</text>
</comment>
<proteinExistence type="inferred from homology"/>
<keyword evidence="6" id="KW-0969">Cilium</keyword>
<dbReference type="InterPro" id="IPR021897">
    <property type="entry name" value="FAP206"/>
</dbReference>
<keyword evidence="5" id="KW-0970">Cilium biogenesis/degradation</keyword>
<keyword evidence="10" id="KW-0282">Flagellum</keyword>
<gene>
    <name evidence="10" type="ORF">GBAR_LOCUS31545</name>
</gene>